<sequence length="359" mass="39731">MGSTMYIKLSIKDIEELDDTVGDGDDDGDNDTNNVDCCNDDNFAKMMTYFCLLFSLAISDNPKLHQVPVNHVGNGLQHNQSIPNSSFLSGIKQRLLSFIFRGIWAEETDQTLVGHVTLKLARETERAMSLLSDLINLNLSDTTEKVIAEYIWIGGSGMDLRSKARTLSGPVSEKKKLPKWNYDGSSIGQAPANSNKQEVQRCIKAGDELWVARYILERVTKIAGVVVSFDPKPIEGDWNGAGAHTNYSTKSTRSDGGFEVINHRTPTMFRQAPQLMARATTVAMRCHCQFSTDVPVEASADSTFVEAWRKLIPNIEPPKTPSSFMAPRPSTTASIPTKLTVNFVLPYSSQQSKDDPNYV</sequence>
<dbReference type="PANTHER" id="PTHR20852">
    <property type="entry name" value="GLUTAMINE SYNTHETASE"/>
    <property type="match status" value="1"/>
</dbReference>
<dbReference type="Gene3D" id="3.30.590.10">
    <property type="entry name" value="Glutamine synthetase/guanido kinase, catalytic domain"/>
    <property type="match status" value="1"/>
</dbReference>
<comment type="caution">
    <text evidence="9">The sequence shown here is derived from an EMBL/GenBank/DDBJ whole genome shotgun (WGS) entry which is preliminary data.</text>
</comment>
<feature type="domain" description="GS catalytic" evidence="8">
    <location>
        <begin position="100"/>
        <end position="359"/>
    </location>
</feature>
<accession>A0A4S4EGE0</accession>
<dbReference type="InterPro" id="IPR027303">
    <property type="entry name" value="Gln_synth_gly_rich_site"/>
</dbReference>
<keyword evidence="6" id="KW-0067">ATP-binding</keyword>
<dbReference type="InterPro" id="IPR014746">
    <property type="entry name" value="Gln_synth/guanido_kin_cat_dom"/>
</dbReference>
<dbReference type="EMBL" id="SDRB02004979">
    <property type="protein sequence ID" value="THG15024.1"/>
    <property type="molecule type" value="Genomic_DNA"/>
</dbReference>
<dbReference type="InterPro" id="IPR036651">
    <property type="entry name" value="Gln_synt_N_sf"/>
</dbReference>
<evidence type="ECO:0000313" key="10">
    <source>
        <dbReference type="Proteomes" id="UP000306102"/>
    </source>
</evidence>
<comment type="subcellular location">
    <subcellularLocation>
        <location evidence="1">Cytoplasm</location>
    </subcellularLocation>
</comment>
<dbReference type="GO" id="GO:0005524">
    <property type="term" value="F:ATP binding"/>
    <property type="evidence" value="ECO:0007669"/>
    <property type="project" value="UniProtKB-KW"/>
</dbReference>
<keyword evidence="4" id="KW-0436">Ligase</keyword>
<comment type="similarity">
    <text evidence="7">Belongs to the glutamine synthetase family.</text>
</comment>
<proteinExistence type="inferred from homology"/>
<evidence type="ECO:0000313" key="9">
    <source>
        <dbReference type="EMBL" id="THG15024.1"/>
    </source>
</evidence>
<dbReference type="Gene3D" id="3.10.20.70">
    <property type="entry name" value="Glutamine synthetase, N-terminal domain"/>
    <property type="match status" value="1"/>
</dbReference>
<dbReference type="Proteomes" id="UP000306102">
    <property type="component" value="Unassembled WGS sequence"/>
</dbReference>
<evidence type="ECO:0000256" key="4">
    <source>
        <dbReference type="ARBA" id="ARBA00022598"/>
    </source>
</evidence>
<organism evidence="9 10">
    <name type="scientific">Camellia sinensis var. sinensis</name>
    <name type="common">China tea</name>
    <dbReference type="NCBI Taxonomy" id="542762"/>
    <lineage>
        <taxon>Eukaryota</taxon>
        <taxon>Viridiplantae</taxon>
        <taxon>Streptophyta</taxon>
        <taxon>Embryophyta</taxon>
        <taxon>Tracheophyta</taxon>
        <taxon>Spermatophyta</taxon>
        <taxon>Magnoliopsida</taxon>
        <taxon>eudicotyledons</taxon>
        <taxon>Gunneridae</taxon>
        <taxon>Pentapetalae</taxon>
        <taxon>asterids</taxon>
        <taxon>Ericales</taxon>
        <taxon>Theaceae</taxon>
        <taxon>Camellia</taxon>
    </lineage>
</organism>
<dbReference type="AlphaFoldDB" id="A0A4S4EGE0"/>
<evidence type="ECO:0000256" key="1">
    <source>
        <dbReference type="ARBA" id="ARBA00004496"/>
    </source>
</evidence>
<dbReference type="InterPro" id="IPR050292">
    <property type="entry name" value="Glutamine_Synthetase"/>
</dbReference>
<keyword evidence="3" id="KW-0963">Cytoplasm</keyword>
<evidence type="ECO:0000256" key="2">
    <source>
        <dbReference type="ARBA" id="ARBA00012937"/>
    </source>
</evidence>
<dbReference type="GO" id="GO:0006542">
    <property type="term" value="P:glutamine biosynthetic process"/>
    <property type="evidence" value="ECO:0007669"/>
    <property type="project" value="InterPro"/>
</dbReference>
<dbReference type="InterPro" id="IPR008146">
    <property type="entry name" value="Gln_synth_cat_dom"/>
</dbReference>
<reference evidence="9 10" key="1">
    <citation type="journal article" date="2018" name="Proc. Natl. Acad. Sci. U.S.A.">
        <title>Draft genome sequence of Camellia sinensis var. sinensis provides insights into the evolution of the tea genome and tea quality.</title>
        <authorList>
            <person name="Wei C."/>
            <person name="Yang H."/>
            <person name="Wang S."/>
            <person name="Zhao J."/>
            <person name="Liu C."/>
            <person name="Gao L."/>
            <person name="Xia E."/>
            <person name="Lu Y."/>
            <person name="Tai Y."/>
            <person name="She G."/>
            <person name="Sun J."/>
            <person name="Cao H."/>
            <person name="Tong W."/>
            <person name="Gao Q."/>
            <person name="Li Y."/>
            <person name="Deng W."/>
            <person name="Jiang X."/>
            <person name="Wang W."/>
            <person name="Chen Q."/>
            <person name="Zhang S."/>
            <person name="Li H."/>
            <person name="Wu J."/>
            <person name="Wang P."/>
            <person name="Li P."/>
            <person name="Shi C."/>
            <person name="Zheng F."/>
            <person name="Jian J."/>
            <person name="Huang B."/>
            <person name="Shan D."/>
            <person name="Shi M."/>
            <person name="Fang C."/>
            <person name="Yue Y."/>
            <person name="Li F."/>
            <person name="Li D."/>
            <person name="Wei S."/>
            <person name="Han B."/>
            <person name="Jiang C."/>
            <person name="Yin Y."/>
            <person name="Xia T."/>
            <person name="Zhang Z."/>
            <person name="Bennetzen J.L."/>
            <person name="Zhao S."/>
            <person name="Wan X."/>
        </authorList>
    </citation>
    <scope>NUCLEOTIDE SEQUENCE [LARGE SCALE GENOMIC DNA]</scope>
    <source>
        <strain evidence="10">cv. Shuchazao</strain>
        <tissue evidence="9">Leaf</tissue>
    </source>
</reference>
<dbReference type="SUPFAM" id="SSF55931">
    <property type="entry name" value="Glutamine synthetase/guanido kinase"/>
    <property type="match status" value="1"/>
</dbReference>
<evidence type="ECO:0000256" key="3">
    <source>
        <dbReference type="ARBA" id="ARBA00022490"/>
    </source>
</evidence>
<evidence type="ECO:0000256" key="6">
    <source>
        <dbReference type="ARBA" id="ARBA00022840"/>
    </source>
</evidence>
<protein>
    <recommendedName>
        <fullName evidence="2">glutamine synthetase</fullName>
        <ecNumber evidence="2">6.3.1.2</ecNumber>
    </recommendedName>
</protein>
<evidence type="ECO:0000256" key="7">
    <source>
        <dbReference type="PROSITE-ProRule" id="PRU01331"/>
    </source>
</evidence>
<evidence type="ECO:0000259" key="8">
    <source>
        <dbReference type="PROSITE" id="PS51987"/>
    </source>
</evidence>
<dbReference type="PROSITE" id="PS00181">
    <property type="entry name" value="GLNA_ATP"/>
    <property type="match status" value="1"/>
</dbReference>
<gene>
    <name evidence="9" type="ORF">TEA_013930</name>
</gene>
<dbReference type="GO" id="GO:0005737">
    <property type="term" value="C:cytoplasm"/>
    <property type="evidence" value="ECO:0007669"/>
    <property type="project" value="UniProtKB-SubCell"/>
</dbReference>
<dbReference type="STRING" id="542762.A0A4S4EGE0"/>
<dbReference type="PANTHER" id="PTHR20852:SF93">
    <property type="entry name" value="GLUTAMINE SYNTHETASE CYTOSOLIC ISOZYME 1-1"/>
    <property type="match status" value="1"/>
</dbReference>
<dbReference type="EC" id="6.3.1.2" evidence="2"/>
<keyword evidence="5" id="KW-0547">Nucleotide-binding</keyword>
<dbReference type="PROSITE" id="PS51987">
    <property type="entry name" value="GS_CATALYTIC"/>
    <property type="match status" value="1"/>
</dbReference>
<evidence type="ECO:0000256" key="5">
    <source>
        <dbReference type="ARBA" id="ARBA00022741"/>
    </source>
</evidence>
<name>A0A4S4EGE0_CAMSN</name>
<dbReference type="GO" id="GO:0004356">
    <property type="term" value="F:glutamine synthetase activity"/>
    <property type="evidence" value="ECO:0007669"/>
    <property type="project" value="UniProtKB-EC"/>
</dbReference>
<keyword evidence="10" id="KW-1185">Reference proteome</keyword>